<dbReference type="PIRSF" id="PIRSF001589">
    <property type="entry name" value="Asn_synthetase_glu-h"/>
    <property type="match status" value="1"/>
</dbReference>
<feature type="binding site" evidence="9">
    <location>
        <position position="93"/>
    </location>
    <ligand>
        <name>L-glutamine</name>
        <dbReference type="ChEBI" id="CHEBI:58359"/>
    </ligand>
</feature>
<accession>A0A0G0L2I1</accession>
<evidence type="ECO:0000259" key="10">
    <source>
        <dbReference type="PROSITE" id="PS51278"/>
    </source>
</evidence>
<evidence type="ECO:0000256" key="7">
    <source>
        <dbReference type="ARBA" id="ARBA00048741"/>
    </source>
</evidence>
<keyword evidence="6 8" id="KW-0315">Glutamine amidotransferase</keyword>
<keyword evidence="4 9" id="KW-0547">Nucleotide-binding</keyword>
<evidence type="ECO:0000256" key="1">
    <source>
        <dbReference type="ARBA" id="ARBA00005187"/>
    </source>
</evidence>
<proteinExistence type="inferred from homology"/>
<dbReference type="InterPro" id="IPR001962">
    <property type="entry name" value="Asn_synthase"/>
</dbReference>
<evidence type="ECO:0000256" key="3">
    <source>
        <dbReference type="ARBA" id="ARBA00012737"/>
    </source>
</evidence>
<comment type="pathway">
    <text evidence="1">Amino-acid biosynthesis; L-asparagine biosynthesis; L-asparagine from L-aspartate (L-Gln route): step 1/1.</text>
</comment>
<gene>
    <name evidence="11" type="ORF">UT08_C0001G0034</name>
</gene>
<dbReference type="Gene3D" id="3.40.50.620">
    <property type="entry name" value="HUPs"/>
    <property type="match status" value="1"/>
</dbReference>
<name>A0A0G0L2I1_9BACT</name>
<dbReference type="SUPFAM" id="SSF56235">
    <property type="entry name" value="N-terminal nucleophile aminohydrolases (Ntn hydrolases)"/>
    <property type="match status" value="1"/>
</dbReference>
<dbReference type="InterPro" id="IPR014729">
    <property type="entry name" value="Rossmann-like_a/b/a_fold"/>
</dbReference>
<dbReference type="Proteomes" id="UP000034081">
    <property type="component" value="Unassembled WGS sequence"/>
</dbReference>
<dbReference type="CDD" id="cd01991">
    <property type="entry name" value="Asn_synthase_B_C"/>
    <property type="match status" value="1"/>
</dbReference>
<keyword evidence="8" id="KW-0061">Asparagine biosynthesis</keyword>
<dbReference type="InterPro" id="IPR017932">
    <property type="entry name" value="GATase_2_dom"/>
</dbReference>
<evidence type="ECO:0000256" key="9">
    <source>
        <dbReference type="PIRSR" id="PIRSR001589-2"/>
    </source>
</evidence>
<reference evidence="11 12" key="1">
    <citation type="journal article" date="2015" name="Nature">
        <title>rRNA introns, odd ribosomes, and small enigmatic genomes across a large radiation of phyla.</title>
        <authorList>
            <person name="Brown C.T."/>
            <person name="Hug L.A."/>
            <person name="Thomas B.C."/>
            <person name="Sharon I."/>
            <person name="Castelle C.J."/>
            <person name="Singh A."/>
            <person name="Wilkins M.J."/>
            <person name="Williams K.H."/>
            <person name="Banfield J.F."/>
        </authorList>
    </citation>
    <scope>NUCLEOTIDE SEQUENCE [LARGE SCALE GENOMIC DNA]</scope>
</reference>
<comment type="catalytic activity">
    <reaction evidence="7">
        <text>L-aspartate + L-glutamine + ATP + H2O = L-asparagine + L-glutamate + AMP + diphosphate + H(+)</text>
        <dbReference type="Rhea" id="RHEA:12228"/>
        <dbReference type="ChEBI" id="CHEBI:15377"/>
        <dbReference type="ChEBI" id="CHEBI:15378"/>
        <dbReference type="ChEBI" id="CHEBI:29985"/>
        <dbReference type="ChEBI" id="CHEBI:29991"/>
        <dbReference type="ChEBI" id="CHEBI:30616"/>
        <dbReference type="ChEBI" id="CHEBI:33019"/>
        <dbReference type="ChEBI" id="CHEBI:58048"/>
        <dbReference type="ChEBI" id="CHEBI:58359"/>
        <dbReference type="ChEBI" id="CHEBI:456215"/>
        <dbReference type="EC" id="6.3.5.4"/>
    </reaction>
</comment>
<dbReference type="PROSITE" id="PS51278">
    <property type="entry name" value="GATASE_TYPE_2"/>
    <property type="match status" value="1"/>
</dbReference>
<evidence type="ECO:0000313" key="12">
    <source>
        <dbReference type="Proteomes" id="UP000034081"/>
    </source>
</evidence>
<dbReference type="EMBL" id="LBVL01000001">
    <property type="protein sequence ID" value="KKQ86168.1"/>
    <property type="molecule type" value="Genomic_DNA"/>
</dbReference>
<dbReference type="InterPro" id="IPR033738">
    <property type="entry name" value="AsnB_N"/>
</dbReference>
<feature type="active site" description="For GATase activity" evidence="8">
    <location>
        <position position="2"/>
    </location>
</feature>
<keyword evidence="8" id="KW-0028">Amino-acid biosynthesis</keyword>
<dbReference type="Pfam" id="PF13537">
    <property type="entry name" value="GATase_7"/>
    <property type="match status" value="1"/>
</dbReference>
<dbReference type="PANTHER" id="PTHR43284:SF1">
    <property type="entry name" value="ASPARAGINE SYNTHETASE"/>
    <property type="match status" value="1"/>
</dbReference>
<dbReference type="PATRIC" id="fig|1618570.3.peg.34"/>
<dbReference type="Pfam" id="PF00733">
    <property type="entry name" value="Asn_synthase"/>
    <property type="match status" value="1"/>
</dbReference>
<evidence type="ECO:0000256" key="8">
    <source>
        <dbReference type="PIRSR" id="PIRSR001589-1"/>
    </source>
</evidence>
<dbReference type="PANTHER" id="PTHR43284">
    <property type="entry name" value="ASPARAGINE SYNTHETASE (GLUTAMINE-HYDROLYZING)"/>
    <property type="match status" value="1"/>
</dbReference>
<dbReference type="AlphaFoldDB" id="A0A0G0L2I1"/>
<dbReference type="Gene3D" id="3.60.20.10">
    <property type="entry name" value="Glutamine Phosphoribosylpyrophosphate, subunit 1, domain 1"/>
    <property type="match status" value="1"/>
</dbReference>
<dbReference type="EC" id="6.3.5.4" evidence="3"/>
<dbReference type="GO" id="GO:0004066">
    <property type="term" value="F:asparagine synthase (glutamine-hydrolyzing) activity"/>
    <property type="evidence" value="ECO:0007669"/>
    <property type="project" value="UniProtKB-EC"/>
</dbReference>
<feature type="domain" description="Glutamine amidotransferase type-2" evidence="10">
    <location>
        <begin position="2"/>
        <end position="206"/>
    </location>
</feature>
<dbReference type="GO" id="GO:0005524">
    <property type="term" value="F:ATP binding"/>
    <property type="evidence" value="ECO:0007669"/>
    <property type="project" value="UniProtKB-KW"/>
</dbReference>
<dbReference type="SUPFAM" id="SSF52402">
    <property type="entry name" value="Adenine nucleotide alpha hydrolases-like"/>
    <property type="match status" value="1"/>
</dbReference>
<evidence type="ECO:0000313" key="11">
    <source>
        <dbReference type="EMBL" id="KKQ86168.1"/>
    </source>
</evidence>
<keyword evidence="5 9" id="KW-0067">ATP-binding</keyword>
<dbReference type="GO" id="GO:0006529">
    <property type="term" value="P:asparagine biosynthetic process"/>
    <property type="evidence" value="ECO:0007669"/>
    <property type="project" value="UniProtKB-KW"/>
</dbReference>
<sequence>MCSIFGFYRNTDKKTLQMFFDTMRYRGPDAEASIKIDNWLLGNQRLSIIDPRERSDQPMIIGDDYIVYNGEIYNYIELRDKYLKKVKLHTTSDTEILLRLLAKFGLKILNQLNGMFAFAWYNSKKKELVLVRDRFGVKPLHWMRFRLGLYFSSEIKPLIKLRKNINFDDTILASFIENTATDFDHRSFVENINLVPPGHYLKIDEKQKTELRKWYSYSDTKVNVDGLSEREVIQYFEDLLTDAIKIRLRSDVPVCITLSGGVDSTLIYTLIKEKLKVKIQPITFIHPGKETNEKRKVKKLVTEYGDKLITVEGKPHETLADLKKVLYFLEFPIWNNSASAYYSTYKKIHELGYKVVIEGHGGDELLGGYPFMIDLARKDLFYRGKFYSSYQVYKIYEETLNKSLGQKTGEHFNNFFNYLTSNLYMFVNENIYKLIGKESAHGIFEKTLRDNFEVNIIPIVLRTFDRLTMAHSVESRSPFLDYRIVEFARSLPIHNKVNEIGSKAILREILKKYNKDYIFKDKVKMGFASNVPDFYNNNRKELLKLVLKYNYNKYPQLKKDAFNNLKKKFIRWTDVTPIWKTVSLELTRQMYAIRDW</sequence>
<evidence type="ECO:0000256" key="4">
    <source>
        <dbReference type="ARBA" id="ARBA00022741"/>
    </source>
</evidence>
<dbReference type="STRING" id="1618570.UT08_C0001G0034"/>
<comment type="caution">
    <text evidence="11">The sequence shown here is derived from an EMBL/GenBank/DDBJ whole genome shotgun (WGS) entry which is preliminary data.</text>
</comment>
<comment type="similarity">
    <text evidence="2">Belongs to the asparagine synthetase family.</text>
</comment>
<dbReference type="NCBIfam" id="TIGR01536">
    <property type="entry name" value="asn_synth_AEB"/>
    <property type="match status" value="1"/>
</dbReference>
<evidence type="ECO:0000256" key="2">
    <source>
        <dbReference type="ARBA" id="ARBA00005752"/>
    </source>
</evidence>
<dbReference type="InterPro" id="IPR051786">
    <property type="entry name" value="ASN_synthetase/amidase"/>
</dbReference>
<dbReference type="CDD" id="cd00712">
    <property type="entry name" value="AsnB"/>
    <property type="match status" value="1"/>
</dbReference>
<dbReference type="InterPro" id="IPR029055">
    <property type="entry name" value="Ntn_hydrolases_N"/>
</dbReference>
<evidence type="ECO:0000256" key="5">
    <source>
        <dbReference type="ARBA" id="ARBA00022840"/>
    </source>
</evidence>
<organism evidence="11 12">
    <name type="scientific">Candidatus Woesebacteria bacterium GW2011_GWB1_38_8</name>
    <dbReference type="NCBI Taxonomy" id="1618570"/>
    <lineage>
        <taxon>Bacteria</taxon>
        <taxon>Candidatus Woeseibacteriota</taxon>
    </lineage>
</organism>
<evidence type="ECO:0000256" key="6">
    <source>
        <dbReference type="ARBA" id="ARBA00022962"/>
    </source>
</evidence>
<dbReference type="InterPro" id="IPR006426">
    <property type="entry name" value="Asn_synth_AEB"/>
</dbReference>
<protein>
    <recommendedName>
        <fullName evidence="3">asparagine synthase (glutamine-hydrolyzing)</fullName>
        <ecNumber evidence="3">6.3.5.4</ecNumber>
    </recommendedName>
</protein>